<feature type="compositionally biased region" description="Acidic residues" evidence="1">
    <location>
        <begin position="349"/>
        <end position="366"/>
    </location>
</feature>
<dbReference type="Proteomes" id="UP000824596">
    <property type="component" value="Unassembled WGS sequence"/>
</dbReference>
<dbReference type="OrthoDB" id="272357at2759"/>
<evidence type="ECO:0000256" key="2">
    <source>
        <dbReference type="SAM" id="SignalP"/>
    </source>
</evidence>
<dbReference type="GO" id="GO:0005634">
    <property type="term" value="C:nucleus"/>
    <property type="evidence" value="ECO:0007669"/>
    <property type="project" value="TreeGrafter"/>
</dbReference>
<evidence type="ECO:0000313" key="5">
    <source>
        <dbReference type="Proteomes" id="UP000824596"/>
    </source>
</evidence>
<dbReference type="Pfam" id="PF25790">
    <property type="entry name" value="BCD1"/>
    <property type="match status" value="1"/>
</dbReference>
<dbReference type="GO" id="GO:0000463">
    <property type="term" value="P:maturation of LSU-rRNA from tricistronic rRNA transcript (SSU-rRNA, 5.8S rRNA, LSU-rRNA)"/>
    <property type="evidence" value="ECO:0007669"/>
    <property type="project" value="TreeGrafter"/>
</dbReference>
<feature type="chain" id="PRO_5040205310" evidence="2">
    <location>
        <begin position="19"/>
        <end position="399"/>
    </location>
</feature>
<evidence type="ECO:0000259" key="3">
    <source>
        <dbReference type="Pfam" id="PF25790"/>
    </source>
</evidence>
<gene>
    <name evidence="4" type="ORF">HRG_02534</name>
</gene>
<feature type="region of interest" description="Disordered" evidence="1">
    <location>
        <begin position="210"/>
        <end position="243"/>
    </location>
</feature>
<dbReference type="PANTHER" id="PTHR13483">
    <property type="entry name" value="BOX C_D SNORNA PROTEIN 1-RELATED"/>
    <property type="match status" value="1"/>
</dbReference>
<feature type="domain" description="BCD1 alpha/beta" evidence="3">
    <location>
        <begin position="123"/>
        <end position="301"/>
    </location>
</feature>
<accession>A0A9P8N555</accession>
<feature type="region of interest" description="Disordered" evidence="1">
    <location>
        <begin position="306"/>
        <end position="399"/>
    </location>
</feature>
<dbReference type="PANTHER" id="PTHR13483:SF11">
    <property type="entry name" value="ZINC FINGER HIT DOMAIN-CONTAINING PROTEIN 3"/>
    <property type="match status" value="1"/>
</dbReference>
<dbReference type="AlphaFoldDB" id="A0A9P8N555"/>
<organism evidence="4 5">
    <name type="scientific">Hirsutella rhossiliensis</name>
    <dbReference type="NCBI Taxonomy" id="111463"/>
    <lineage>
        <taxon>Eukaryota</taxon>
        <taxon>Fungi</taxon>
        <taxon>Dikarya</taxon>
        <taxon>Ascomycota</taxon>
        <taxon>Pezizomycotina</taxon>
        <taxon>Sordariomycetes</taxon>
        <taxon>Hypocreomycetidae</taxon>
        <taxon>Hypocreales</taxon>
        <taxon>Ophiocordycipitaceae</taxon>
        <taxon>Hirsutella</taxon>
    </lineage>
</organism>
<dbReference type="InterPro" id="IPR051639">
    <property type="entry name" value="BCD1"/>
</dbReference>
<feature type="compositionally biased region" description="Basic and acidic residues" evidence="1">
    <location>
        <begin position="221"/>
        <end position="231"/>
    </location>
</feature>
<dbReference type="GeneID" id="68351663"/>
<feature type="signal peptide" evidence="2">
    <location>
        <begin position="1"/>
        <end position="18"/>
    </location>
</feature>
<name>A0A9P8N555_9HYPO</name>
<feature type="compositionally biased region" description="Gly residues" evidence="1">
    <location>
        <begin position="368"/>
        <end position="378"/>
    </location>
</feature>
<dbReference type="EMBL" id="JAIZPD010000002">
    <property type="protein sequence ID" value="KAH0967125.1"/>
    <property type="molecule type" value="Genomic_DNA"/>
</dbReference>
<evidence type="ECO:0000313" key="4">
    <source>
        <dbReference type="EMBL" id="KAH0967125.1"/>
    </source>
</evidence>
<dbReference type="GO" id="GO:0070761">
    <property type="term" value="C:pre-snoRNP complex"/>
    <property type="evidence" value="ECO:0007669"/>
    <property type="project" value="TreeGrafter"/>
</dbReference>
<keyword evidence="5" id="KW-1185">Reference proteome</keyword>
<dbReference type="GO" id="GO:0000492">
    <property type="term" value="P:box C/D snoRNP assembly"/>
    <property type="evidence" value="ECO:0007669"/>
    <property type="project" value="TreeGrafter"/>
</dbReference>
<dbReference type="RefSeq" id="XP_044724638.1">
    <property type="nucleotide sequence ID" value="XM_044861005.1"/>
</dbReference>
<dbReference type="InterPro" id="IPR057721">
    <property type="entry name" value="BCD1_alpha/beta"/>
</dbReference>
<feature type="compositionally biased region" description="Low complexity" evidence="1">
    <location>
        <begin position="387"/>
        <end position="399"/>
    </location>
</feature>
<keyword evidence="2" id="KW-0732">Signal</keyword>
<dbReference type="GO" id="GO:0048254">
    <property type="term" value="P:snoRNA localization"/>
    <property type="evidence" value="ECO:0007669"/>
    <property type="project" value="TreeGrafter"/>
</dbReference>
<protein>
    <submittedName>
        <fullName evidence="4">Zinc finger domain-containing protein</fullName>
    </submittedName>
</protein>
<proteinExistence type="predicted"/>
<reference evidence="4" key="1">
    <citation type="submission" date="2021-09" db="EMBL/GenBank/DDBJ databases">
        <title>A high-quality genome of the endoparasitic fungus Hirsutella rhossiliensis with a comparison of Hirsutella genomes reveals transposable elements contributing to genome size variation.</title>
        <authorList>
            <person name="Lin R."/>
            <person name="Jiao Y."/>
            <person name="Sun X."/>
            <person name="Ling J."/>
            <person name="Xie B."/>
            <person name="Cheng X."/>
        </authorList>
    </citation>
    <scope>NUCLEOTIDE SEQUENCE</scope>
    <source>
        <strain evidence="4">HR02</strain>
    </source>
</reference>
<comment type="caution">
    <text evidence="4">The sequence shown here is derived from an EMBL/GenBank/DDBJ whole genome shotgun (WGS) entry which is preliminary data.</text>
</comment>
<evidence type="ECO:0000256" key="1">
    <source>
        <dbReference type="SAM" id="MobiDB-lite"/>
    </source>
</evidence>
<sequence length="399" mass="43947">MADPLLTSLCAICHTCSAACVKKHKAWSECSGERDATVFIPQSQLRTVAGVNHDYNFLHKLDLSVERAERMLVGDKGLVRQDELRPQTVQQVRWKTGRDGRKKKVLVVAPKAPKETGERRFERFLAHRLRQLNIQITRAPQGMARQRENNTTFNRRSGGINWQVEWLVLGDEDQGPGTDQEKGPMTRCLSKVLEDVPLYQAYQAVQDDRARAGRKKGLRSGRREEAQRLSDSKWNPVASSAQDPLTGHWRRQFRFFLGGPPTGSNLATAIAALEPTDCLRDILANTRLLEYPTLYVFKAGKALPAGFVVGPKDTVPAELGTKRRGAARTDAQGGRDSAKRRKQDREEGGLEEEEVDGSGEGEDENDMGGVGVEGAESGGGDDEEDSSCTSSSGTDGESD</sequence>